<dbReference type="Gene3D" id="2.30.42.10">
    <property type="match status" value="2"/>
</dbReference>
<keyword evidence="7 14" id="KW-0732">Signal</keyword>
<proteinExistence type="inferred from homology"/>
<gene>
    <name evidence="16" type="ORF">CKO28_03395</name>
</gene>
<accession>A0ABS1D9Q8</accession>
<dbReference type="SUPFAM" id="SSF50156">
    <property type="entry name" value="PDZ domain-like"/>
    <property type="match status" value="2"/>
</dbReference>
<evidence type="ECO:0000256" key="5">
    <source>
        <dbReference type="ARBA" id="ARBA00013958"/>
    </source>
</evidence>
<evidence type="ECO:0000256" key="9">
    <source>
        <dbReference type="ARBA" id="ARBA00022764"/>
    </source>
</evidence>
<reference evidence="16 17" key="1">
    <citation type="journal article" date="2020" name="Microorganisms">
        <title>Osmotic Adaptation and Compatible Solute Biosynthesis of Phototrophic Bacteria as Revealed from Genome Analyses.</title>
        <authorList>
            <person name="Imhoff J.F."/>
            <person name="Rahn T."/>
            <person name="Kunzel S."/>
            <person name="Keller A."/>
            <person name="Neulinger S.C."/>
        </authorList>
    </citation>
    <scope>NUCLEOTIDE SEQUENCE [LARGE SCALE GENOMIC DNA]</scope>
    <source>
        <strain evidence="16 17">DSM 9895</strain>
    </source>
</reference>
<dbReference type="InterPro" id="IPR011782">
    <property type="entry name" value="Pept_S1C_Do"/>
</dbReference>
<dbReference type="EMBL" id="NRRL01000004">
    <property type="protein sequence ID" value="MBK1667090.1"/>
    <property type="molecule type" value="Genomic_DNA"/>
</dbReference>
<protein>
    <recommendedName>
        <fullName evidence="5">Probable periplasmic serine endoprotease DegP-like</fullName>
        <ecNumber evidence="4">3.4.21.107</ecNumber>
    </recommendedName>
    <alternativeName>
        <fullName evidence="13">Protease Do</fullName>
    </alternativeName>
</protein>
<keyword evidence="11" id="KW-0720">Serine protease</keyword>
<dbReference type="PRINTS" id="PR00834">
    <property type="entry name" value="PROTEASES2C"/>
</dbReference>
<keyword evidence="8" id="KW-0677">Repeat</keyword>
<organism evidence="16 17">
    <name type="scientific">Rhodovibrio sodomensis</name>
    <dbReference type="NCBI Taxonomy" id="1088"/>
    <lineage>
        <taxon>Bacteria</taxon>
        <taxon>Pseudomonadati</taxon>
        <taxon>Pseudomonadota</taxon>
        <taxon>Alphaproteobacteria</taxon>
        <taxon>Rhodospirillales</taxon>
        <taxon>Rhodovibrionaceae</taxon>
        <taxon>Rhodovibrio</taxon>
    </lineage>
</organism>
<dbReference type="Pfam" id="PF17820">
    <property type="entry name" value="PDZ_6"/>
    <property type="match status" value="1"/>
</dbReference>
<dbReference type="InterPro" id="IPR041489">
    <property type="entry name" value="PDZ_6"/>
</dbReference>
<dbReference type="InterPro" id="IPR001478">
    <property type="entry name" value="PDZ"/>
</dbReference>
<evidence type="ECO:0000256" key="2">
    <source>
        <dbReference type="ARBA" id="ARBA00004418"/>
    </source>
</evidence>
<dbReference type="CDD" id="cd10839">
    <property type="entry name" value="cpPDZ1_DegP-like"/>
    <property type="match status" value="1"/>
</dbReference>
<dbReference type="PANTHER" id="PTHR22939">
    <property type="entry name" value="SERINE PROTEASE FAMILY S1C HTRA-RELATED"/>
    <property type="match status" value="1"/>
</dbReference>
<keyword evidence="9" id="KW-0574">Periplasm</keyword>
<feature type="domain" description="PDZ" evidence="15">
    <location>
        <begin position="353"/>
        <end position="447"/>
    </location>
</feature>
<dbReference type="InterPro" id="IPR036034">
    <property type="entry name" value="PDZ_sf"/>
</dbReference>
<comment type="caution">
    <text evidence="16">The sequence shown here is derived from an EMBL/GenBank/DDBJ whole genome shotgun (WGS) entry which is preliminary data.</text>
</comment>
<evidence type="ECO:0000256" key="1">
    <source>
        <dbReference type="ARBA" id="ARBA00001772"/>
    </source>
</evidence>
<feature type="chain" id="PRO_5047014413" description="Probable periplasmic serine endoprotease DegP-like" evidence="14">
    <location>
        <begin position="22"/>
        <end position="478"/>
    </location>
</feature>
<name>A0ABS1D9Q8_9PROT</name>
<evidence type="ECO:0000256" key="3">
    <source>
        <dbReference type="ARBA" id="ARBA00010541"/>
    </source>
</evidence>
<sequence>MTRTLRFGAAGAMILGAVASAAPVAAQETPPSFAPVVKDLLPAVVNISTRKTVDRGPQMPFEQLPEGHPLREFFERFGGGQRQAPRQMRSLGSGFIVDESGYIVTNQHVVKKADQVTVVLRDKTRLDAEIVGTDKATDLALLKVETKRDLPEVDWGNSAKAEIGDWALAIGNPFGLGGSVTAGIISARGREIKAGPYSRFIQTDTAINQGNSGGPLFNADGKVIGVNTAILSPSGGNVGVGFALPSKVAKPIIAELKQDGEVTRGWLGVMVQPITPQLAKGLEIPAEDGALIGNVVAGSPAAKGGLKQGDVITKVEGQAIEDAGELAWRVSQHDPGEQVELTIWRNGEKTTETVTLGKRSEDKMASAEPAIDGDAAAQLMGVKLADVGPRTRERFDLSQSADEVVVTRVAPGSPAASQGIQPGDVIAQIGRQEVDTPQQVNELLRKAAQAGSDGVVVLLRRDGNSQFVPVPLASPEQG</sequence>
<evidence type="ECO:0000256" key="4">
    <source>
        <dbReference type="ARBA" id="ARBA00013035"/>
    </source>
</evidence>
<keyword evidence="17" id="KW-1185">Reference proteome</keyword>
<dbReference type="InterPro" id="IPR001940">
    <property type="entry name" value="Peptidase_S1C"/>
</dbReference>
<dbReference type="SMART" id="SM00228">
    <property type="entry name" value="PDZ"/>
    <property type="match status" value="2"/>
</dbReference>
<dbReference type="Gene3D" id="2.40.10.120">
    <property type="match status" value="1"/>
</dbReference>
<evidence type="ECO:0000256" key="11">
    <source>
        <dbReference type="ARBA" id="ARBA00022825"/>
    </source>
</evidence>
<keyword evidence="12" id="KW-0346">Stress response</keyword>
<evidence type="ECO:0000259" key="15">
    <source>
        <dbReference type="PROSITE" id="PS50106"/>
    </source>
</evidence>
<evidence type="ECO:0000313" key="17">
    <source>
        <dbReference type="Proteomes" id="UP001296873"/>
    </source>
</evidence>
<evidence type="ECO:0000256" key="12">
    <source>
        <dbReference type="ARBA" id="ARBA00023016"/>
    </source>
</evidence>
<dbReference type="Proteomes" id="UP001296873">
    <property type="component" value="Unassembled WGS sequence"/>
</dbReference>
<dbReference type="PANTHER" id="PTHR22939:SF130">
    <property type="entry name" value="PERIPLASMIC SERINE ENDOPROTEASE DEGP-LIKE-RELATED"/>
    <property type="match status" value="1"/>
</dbReference>
<keyword evidence="6" id="KW-0645">Protease</keyword>
<feature type="domain" description="PDZ" evidence="15">
    <location>
        <begin position="253"/>
        <end position="347"/>
    </location>
</feature>
<dbReference type="NCBIfam" id="TIGR02037">
    <property type="entry name" value="degP_htrA_DO"/>
    <property type="match status" value="1"/>
</dbReference>
<dbReference type="PROSITE" id="PS50106">
    <property type="entry name" value="PDZ"/>
    <property type="match status" value="2"/>
</dbReference>
<dbReference type="Pfam" id="PF13180">
    <property type="entry name" value="PDZ_2"/>
    <property type="match status" value="1"/>
</dbReference>
<evidence type="ECO:0000256" key="14">
    <source>
        <dbReference type="SAM" id="SignalP"/>
    </source>
</evidence>
<dbReference type="EC" id="3.4.21.107" evidence="4"/>
<keyword evidence="10" id="KW-0378">Hydrolase</keyword>
<evidence type="ECO:0000256" key="6">
    <source>
        <dbReference type="ARBA" id="ARBA00022670"/>
    </source>
</evidence>
<evidence type="ECO:0000256" key="7">
    <source>
        <dbReference type="ARBA" id="ARBA00022729"/>
    </source>
</evidence>
<dbReference type="InterPro" id="IPR009003">
    <property type="entry name" value="Peptidase_S1_PA"/>
</dbReference>
<comment type="catalytic activity">
    <reaction evidence="1">
        <text>Acts on substrates that are at least partially unfolded. The cleavage site P1 residue is normally between a pair of hydrophobic residues, such as Val-|-Val.</text>
        <dbReference type="EC" id="3.4.21.107"/>
    </reaction>
</comment>
<dbReference type="RefSeq" id="WP_200339150.1">
    <property type="nucleotide sequence ID" value="NZ_NRRL01000004.1"/>
</dbReference>
<comment type="similarity">
    <text evidence="3">Belongs to the peptidase S1C family.</text>
</comment>
<evidence type="ECO:0000313" key="16">
    <source>
        <dbReference type="EMBL" id="MBK1667090.1"/>
    </source>
</evidence>
<evidence type="ECO:0000256" key="10">
    <source>
        <dbReference type="ARBA" id="ARBA00022801"/>
    </source>
</evidence>
<evidence type="ECO:0000256" key="8">
    <source>
        <dbReference type="ARBA" id="ARBA00022737"/>
    </source>
</evidence>
<feature type="signal peptide" evidence="14">
    <location>
        <begin position="1"/>
        <end position="21"/>
    </location>
</feature>
<comment type="subcellular location">
    <subcellularLocation>
        <location evidence="2">Periplasm</location>
    </subcellularLocation>
</comment>
<evidence type="ECO:0000256" key="13">
    <source>
        <dbReference type="ARBA" id="ARBA00032850"/>
    </source>
</evidence>
<dbReference type="Pfam" id="PF13365">
    <property type="entry name" value="Trypsin_2"/>
    <property type="match status" value="1"/>
</dbReference>
<dbReference type="SUPFAM" id="SSF50494">
    <property type="entry name" value="Trypsin-like serine proteases"/>
    <property type="match status" value="1"/>
</dbReference>